<dbReference type="EMBL" id="CM042889">
    <property type="protein sequence ID" value="KAI4321963.1"/>
    <property type="molecule type" value="Genomic_DNA"/>
</dbReference>
<reference evidence="2" key="1">
    <citation type="journal article" date="2023" name="Front. Plant Sci.">
        <title>Chromosomal-level genome assembly of Melastoma candidum provides insights into trichome evolution.</title>
        <authorList>
            <person name="Zhong Y."/>
            <person name="Wu W."/>
            <person name="Sun C."/>
            <person name="Zou P."/>
            <person name="Liu Y."/>
            <person name="Dai S."/>
            <person name="Zhou R."/>
        </authorList>
    </citation>
    <scope>NUCLEOTIDE SEQUENCE [LARGE SCALE GENOMIC DNA]</scope>
</reference>
<accession>A0ACB9MD66</accession>
<protein>
    <submittedName>
        <fullName evidence="1">Uncharacterized protein</fullName>
    </submittedName>
</protein>
<evidence type="ECO:0000313" key="1">
    <source>
        <dbReference type="EMBL" id="KAI4321963.1"/>
    </source>
</evidence>
<sequence>MEGGGHSFVSKARTAFHSAAAKAERVFSDIKSDLKHDRGDFDRESPVDSGKVSEDESAVDSGESKSYNASKNLRWKTPPITVGKKQDWQGKLRNIRIGKKGADDSEKVDGSRMSFPIYDENLYTLNEKADVEFKVPDLASILEGLIAGNTERIPTSSAVKRLAVAVENGKKFSSIKDILTSIRDSSPARERTGLSLSAVKSLVLREKDEKLEFADEERMSSLVCRLFEKEGSFLSRKTDSNSEAISTNTLPRDIHAVPPETFVAKLSEVIGSLRTMRDMALFWCKAVDELRRLWSEEQHISGIPPDLVPDLNCCLLYQQLQVINCCVSRKRRHSATVESLDSKIKEAEATSKAEESASQNYCYSCPDLYARLTTGEMVMRLGADHPCPDLTMLETGEPVYSPVTQEGPLLTEDLIRETEEFILRTGSVGAGCSQLLSDMQAFKAANPGCILEDFVRWHSPPDWTEAEEVPENENSPDQLSSKGRLSSRMQKEGNLWRELWDTSKPLPAVKQTPLFEEDLAVEGILDYFEDISPLELFEQLFRSLLTVGLVIAETSLSADENLSKLFSEYKDYVVTTCQAPTVADRVGDLCQVYETVEMMLLKPEDAQRLVKQQEESNSSGGEPRRLFKRLNFNFVNRDRSPKEQDPRNEKPKEDNPVRQSLSNFFDSKSSLFSKKPPKPCSSASSPAERPPICPDESDWTIV</sequence>
<gene>
    <name evidence="1" type="ORF">MLD38_035281</name>
</gene>
<dbReference type="Proteomes" id="UP001057402">
    <property type="component" value="Chromosome 10"/>
</dbReference>
<organism evidence="1 2">
    <name type="scientific">Melastoma candidum</name>
    <dbReference type="NCBI Taxonomy" id="119954"/>
    <lineage>
        <taxon>Eukaryota</taxon>
        <taxon>Viridiplantae</taxon>
        <taxon>Streptophyta</taxon>
        <taxon>Embryophyta</taxon>
        <taxon>Tracheophyta</taxon>
        <taxon>Spermatophyta</taxon>
        <taxon>Magnoliopsida</taxon>
        <taxon>eudicotyledons</taxon>
        <taxon>Gunneridae</taxon>
        <taxon>Pentapetalae</taxon>
        <taxon>rosids</taxon>
        <taxon>malvids</taxon>
        <taxon>Myrtales</taxon>
        <taxon>Melastomataceae</taxon>
        <taxon>Melastomatoideae</taxon>
        <taxon>Melastomateae</taxon>
        <taxon>Melastoma</taxon>
    </lineage>
</organism>
<evidence type="ECO:0000313" key="2">
    <source>
        <dbReference type="Proteomes" id="UP001057402"/>
    </source>
</evidence>
<keyword evidence="2" id="KW-1185">Reference proteome</keyword>
<proteinExistence type="predicted"/>
<comment type="caution">
    <text evidence="1">The sequence shown here is derived from an EMBL/GenBank/DDBJ whole genome shotgun (WGS) entry which is preliminary data.</text>
</comment>
<name>A0ACB9MD66_9MYRT</name>